<organism evidence="8 10">
    <name type="scientific">Labedella gwakjiensis</name>
    <dbReference type="NCBI Taxonomy" id="390269"/>
    <lineage>
        <taxon>Bacteria</taxon>
        <taxon>Bacillati</taxon>
        <taxon>Actinomycetota</taxon>
        <taxon>Actinomycetes</taxon>
        <taxon>Micrococcales</taxon>
        <taxon>Microbacteriaceae</taxon>
        <taxon>Labedella</taxon>
    </lineage>
</organism>
<name>A0A2P8H0A1_9MICO</name>
<dbReference type="Gene3D" id="3.60.15.10">
    <property type="entry name" value="Ribonuclease Z/Hydroxyacylglutathione hydrolase-like"/>
    <property type="match status" value="1"/>
</dbReference>
<dbReference type="InterPro" id="IPR001279">
    <property type="entry name" value="Metallo-B-lactamas"/>
</dbReference>
<dbReference type="PANTHER" id="PTHR30619:SF1">
    <property type="entry name" value="RECOMBINATION PROTEIN 2"/>
    <property type="match status" value="1"/>
</dbReference>
<dbReference type="RefSeq" id="WP_106564494.1">
    <property type="nucleotide sequence ID" value="NZ_PYAU01000001.1"/>
</dbReference>
<evidence type="ECO:0000256" key="2">
    <source>
        <dbReference type="ARBA" id="ARBA00022475"/>
    </source>
</evidence>
<dbReference type="InterPro" id="IPR035681">
    <property type="entry name" value="ComA-like_MBL"/>
</dbReference>
<sequence>MNDLRIVSPAVAAWLTALACTQSRSVPVLIGVVLGGGAIALLAAAARTGSRRGLSRTLSTVAVCLALSAAVATGVSASSHLRTPDSLERAADTASLLDIRADVSGSPIALGGASERVVVDVTITGAASRQGRESGLSVPAVLFVGADEDLRIGDTLELTARIQQGRTGDREAYLVTDVGGHVTRTPAPPVIDTAAGLRAAFVDLAGRFPGDGGPLLPGLAVGDTSLVDDELTDRMTAASLSHLTAVSGANCALVVGAVLGVLALCGSPRWVRVAGSLLALGGFVILVTPEPSVVRASMMAAIVLVCEGIGRRSLGASVLFFAVVVCLLIDPWLSREFGFALSVAATAGLLFLAGPLTTVLQKIMPLWLAGAVALPLAAQLACQPIIVLLDPSVPLWGVPANMLAAPAAPIVTILGMSACLLLPVLPGLANVLAVLAWLPSQWIAGVAAATEAAPLARLPGAPGVAGVLSASVVLVLVAVLAGSRSPVMRRWVASALTVAICGYLAVLGGARVGELWSRPDDWSVAMCDVGQGDAVLVRSDDRVALIDTGPHPDALDRCLDDLGIGRIQLLVLSHFDADHVGGVDAVAGRVDTVLHQPLREPADRALIARAVAAGAAAHEATVGSSGDLGALPWRVLWPPPEPSSYTGNDGSVVIEFGGGVDALFLGDLGADSELALLAEGTVGSDYAIVKFAHHGSADQYDPLYERIRAVLALISCGLDNDYGHPAPSSLALLSRVGTAVARSDQDGTTLVSLRAGELETWSSGPSGAPEGPSG</sequence>
<dbReference type="PROSITE" id="PS51257">
    <property type="entry name" value="PROKAR_LIPOPROTEIN"/>
    <property type="match status" value="1"/>
</dbReference>
<comment type="subcellular location">
    <subcellularLocation>
        <location evidence="1">Cell membrane</location>
        <topology evidence="1">Multi-pass membrane protein</topology>
    </subcellularLocation>
</comment>
<evidence type="ECO:0000256" key="5">
    <source>
        <dbReference type="ARBA" id="ARBA00023136"/>
    </source>
</evidence>
<dbReference type="InterPro" id="IPR036866">
    <property type="entry name" value="RibonucZ/Hydroxyglut_hydro"/>
</dbReference>
<dbReference type="Proteomes" id="UP000241203">
    <property type="component" value="Unassembled WGS sequence"/>
</dbReference>
<dbReference type="EMBL" id="PYAU01000001">
    <property type="protein sequence ID" value="PSL39657.1"/>
    <property type="molecule type" value="Genomic_DNA"/>
</dbReference>
<keyword evidence="11" id="KW-1185">Reference proteome</keyword>
<evidence type="ECO:0000256" key="6">
    <source>
        <dbReference type="SAM" id="Phobius"/>
    </source>
</evidence>
<evidence type="ECO:0000259" key="7">
    <source>
        <dbReference type="SMART" id="SM00849"/>
    </source>
</evidence>
<comment type="caution">
    <text evidence="8">The sequence shown here is derived from an EMBL/GenBank/DDBJ whole genome shotgun (WGS) entry which is preliminary data.</text>
</comment>
<feature type="transmembrane region" description="Helical" evidence="6">
    <location>
        <begin position="429"/>
        <end position="449"/>
    </location>
</feature>
<evidence type="ECO:0000313" key="10">
    <source>
        <dbReference type="Proteomes" id="UP000241203"/>
    </source>
</evidence>
<keyword evidence="2" id="KW-1003">Cell membrane</keyword>
<reference evidence="9 11" key="2">
    <citation type="submission" date="2018-12" db="EMBL/GenBank/DDBJ databases">
        <authorList>
            <person name="hu s."/>
            <person name="Xu Y."/>
            <person name="Xu B."/>
            <person name="Li F."/>
        </authorList>
    </citation>
    <scope>NUCLEOTIDE SEQUENCE [LARGE SCALE GENOMIC DNA]</scope>
    <source>
        <strain evidence="9 11">KSW2-17</strain>
    </source>
</reference>
<feature type="domain" description="Metallo-beta-lactamase" evidence="7">
    <location>
        <begin position="531"/>
        <end position="718"/>
    </location>
</feature>
<dbReference type="Proteomes" id="UP000268291">
    <property type="component" value="Unassembled WGS sequence"/>
</dbReference>
<feature type="transmembrane region" description="Helical" evidence="6">
    <location>
        <begin position="461"/>
        <end position="479"/>
    </location>
</feature>
<dbReference type="CDD" id="cd07731">
    <property type="entry name" value="ComA-like_MBL-fold"/>
    <property type="match status" value="1"/>
</dbReference>
<dbReference type="Pfam" id="PF03772">
    <property type="entry name" value="Competence"/>
    <property type="match status" value="1"/>
</dbReference>
<dbReference type="Pfam" id="PF00753">
    <property type="entry name" value="Lactamase_B"/>
    <property type="match status" value="1"/>
</dbReference>
<dbReference type="NCBIfam" id="TIGR00360">
    <property type="entry name" value="ComEC_N-term"/>
    <property type="match status" value="1"/>
</dbReference>
<dbReference type="InterPro" id="IPR052159">
    <property type="entry name" value="Competence_DNA_uptake"/>
</dbReference>
<proteinExistence type="predicted"/>
<feature type="transmembrane region" description="Helical" evidence="6">
    <location>
        <begin position="339"/>
        <end position="359"/>
    </location>
</feature>
<dbReference type="SUPFAM" id="SSF56281">
    <property type="entry name" value="Metallo-hydrolase/oxidoreductase"/>
    <property type="match status" value="1"/>
</dbReference>
<reference evidence="8 10" key="1">
    <citation type="submission" date="2018-03" db="EMBL/GenBank/DDBJ databases">
        <title>Genomic Encyclopedia of Archaeal and Bacterial Type Strains, Phase II (KMG-II): from individual species to whole genera.</title>
        <authorList>
            <person name="Goeker M."/>
        </authorList>
    </citation>
    <scope>NUCLEOTIDE SEQUENCE [LARGE SCALE GENOMIC DNA]</scope>
    <source>
        <strain evidence="8 10">DSM 21548</strain>
    </source>
</reference>
<protein>
    <submittedName>
        <fullName evidence="9">ComEC/Rec2 family competence protein</fullName>
    </submittedName>
    <submittedName>
        <fullName evidence="8">Competence protein ComEC</fullName>
    </submittedName>
</protein>
<dbReference type="SMART" id="SM00849">
    <property type="entry name" value="Lactamase_B"/>
    <property type="match status" value="1"/>
</dbReference>
<feature type="transmembrane region" description="Helical" evidence="6">
    <location>
        <begin position="29"/>
        <end position="46"/>
    </location>
</feature>
<keyword evidence="3 6" id="KW-0812">Transmembrane</keyword>
<dbReference type="OrthoDB" id="7177610at2"/>
<evidence type="ECO:0000313" key="8">
    <source>
        <dbReference type="EMBL" id="PSL39657.1"/>
    </source>
</evidence>
<feature type="transmembrane region" description="Helical" evidence="6">
    <location>
        <begin position="491"/>
        <end position="510"/>
    </location>
</feature>
<gene>
    <name evidence="8" type="ORF">CLV49_3301</name>
    <name evidence="9" type="ORF">ELQ93_02750</name>
</gene>
<feature type="transmembrane region" description="Helical" evidence="6">
    <location>
        <begin position="316"/>
        <end position="333"/>
    </location>
</feature>
<evidence type="ECO:0000256" key="4">
    <source>
        <dbReference type="ARBA" id="ARBA00022989"/>
    </source>
</evidence>
<feature type="transmembrane region" description="Helical" evidence="6">
    <location>
        <begin position="58"/>
        <end position="77"/>
    </location>
</feature>
<accession>A0A2P8H0A1</accession>
<evidence type="ECO:0000313" key="9">
    <source>
        <dbReference type="EMBL" id="RUQ85953.1"/>
    </source>
</evidence>
<dbReference type="PANTHER" id="PTHR30619">
    <property type="entry name" value="DNA INTERNALIZATION/COMPETENCE PROTEIN COMEC/REC2"/>
    <property type="match status" value="1"/>
</dbReference>
<dbReference type="AlphaFoldDB" id="A0A2P8H0A1"/>
<feature type="transmembrane region" description="Helical" evidence="6">
    <location>
        <begin position="240"/>
        <end position="263"/>
    </location>
</feature>
<evidence type="ECO:0000256" key="3">
    <source>
        <dbReference type="ARBA" id="ARBA00022692"/>
    </source>
</evidence>
<keyword evidence="4 6" id="KW-1133">Transmembrane helix</keyword>
<feature type="transmembrane region" description="Helical" evidence="6">
    <location>
        <begin position="270"/>
        <end position="287"/>
    </location>
</feature>
<dbReference type="InterPro" id="IPR004477">
    <property type="entry name" value="ComEC_N"/>
</dbReference>
<dbReference type="GO" id="GO:0005886">
    <property type="term" value="C:plasma membrane"/>
    <property type="evidence" value="ECO:0007669"/>
    <property type="project" value="UniProtKB-SubCell"/>
</dbReference>
<dbReference type="EMBL" id="RZGY01000001">
    <property type="protein sequence ID" value="RUQ85953.1"/>
    <property type="molecule type" value="Genomic_DNA"/>
</dbReference>
<feature type="transmembrane region" description="Helical" evidence="6">
    <location>
        <begin position="401"/>
        <end position="422"/>
    </location>
</feature>
<evidence type="ECO:0000256" key="1">
    <source>
        <dbReference type="ARBA" id="ARBA00004651"/>
    </source>
</evidence>
<keyword evidence="5 6" id="KW-0472">Membrane</keyword>
<feature type="transmembrane region" description="Helical" evidence="6">
    <location>
        <begin position="366"/>
        <end position="389"/>
    </location>
</feature>
<evidence type="ECO:0000313" key="11">
    <source>
        <dbReference type="Proteomes" id="UP000268291"/>
    </source>
</evidence>